<comment type="similarity">
    <text evidence="3 11">Belongs to the polyadenylate-binding protein type-1 family.</text>
</comment>
<feature type="domain" description="RRM" evidence="13">
    <location>
        <begin position="256"/>
        <end position="333"/>
    </location>
</feature>
<dbReference type="PROSITE" id="PS51309">
    <property type="entry name" value="PABC"/>
    <property type="match status" value="1"/>
</dbReference>
<dbReference type="PROSITE" id="PS50102">
    <property type="entry name" value="RRM"/>
    <property type="match status" value="4"/>
</dbReference>
<evidence type="ECO:0000313" key="15">
    <source>
        <dbReference type="EMBL" id="CAD6263151.1"/>
    </source>
</evidence>
<keyword evidence="6" id="KW-0677">Repeat</keyword>
<evidence type="ECO:0000256" key="1">
    <source>
        <dbReference type="ARBA" id="ARBA00004123"/>
    </source>
</evidence>
<dbReference type="Gene3D" id="1.10.1900.10">
    <property type="entry name" value="c-terminal domain of poly(a) binding protein"/>
    <property type="match status" value="1"/>
</dbReference>
<dbReference type="FunFam" id="3.30.70.330:FF:000217">
    <property type="entry name" value="Polyadenylate-binding protein"/>
    <property type="match status" value="1"/>
</dbReference>
<feature type="domain" description="PABC" evidence="14">
    <location>
        <begin position="596"/>
        <end position="673"/>
    </location>
</feature>
<dbReference type="InterPro" id="IPR035979">
    <property type="entry name" value="RBD_domain_sf"/>
</dbReference>
<dbReference type="Gene3D" id="3.30.70.330">
    <property type="match status" value="4"/>
</dbReference>
<dbReference type="FunFam" id="3.30.70.330:FF:000239">
    <property type="entry name" value="Polyadenylate-binding protein"/>
    <property type="match status" value="1"/>
</dbReference>
<comment type="subcellular location">
    <subcellularLocation>
        <location evidence="2 11">Cytoplasm</location>
    </subcellularLocation>
    <subcellularLocation>
        <location evidence="1">Nucleus</location>
    </subcellularLocation>
</comment>
<dbReference type="PANTHER" id="PTHR24012">
    <property type="entry name" value="RNA BINDING PROTEIN"/>
    <property type="match status" value="1"/>
</dbReference>
<evidence type="ECO:0000256" key="11">
    <source>
        <dbReference type="RuleBase" id="RU362004"/>
    </source>
</evidence>
<evidence type="ECO:0000256" key="6">
    <source>
        <dbReference type="ARBA" id="ARBA00022737"/>
    </source>
</evidence>
<evidence type="ECO:0000256" key="4">
    <source>
        <dbReference type="ARBA" id="ARBA00022490"/>
    </source>
</evidence>
<keyword evidence="8 10" id="KW-0694">RNA-binding</keyword>
<comment type="function">
    <text evidence="11">Binds the poly(A) tail of mRNA.</text>
</comment>
<evidence type="ECO:0000313" key="16">
    <source>
        <dbReference type="Proteomes" id="UP000604825"/>
    </source>
</evidence>
<dbReference type="Pfam" id="PF00076">
    <property type="entry name" value="RRM_1"/>
    <property type="match status" value="4"/>
</dbReference>
<evidence type="ECO:0000256" key="7">
    <source>
        <dbReference type="ARBA" id="ARBA00022845"/>
    </source>
</evidence>
<keyword evidence="5" id="KW-0945">Host-virus interaction</keyword>
<dbReference type="InterPro" id="IPR045305">
    <property type="entry name" value="RRM2_I_PABPs"/>
</dbReference>
<dbReference type="GO" id="GO:0005737">
    <property type="term" value="C:cytoplasm"/>
    <property type="evidence" value="ECO:0007669"/>
    <property type="project" value="UniProtKB-SubCell"/>
</dbReference>
<evidence type="ECO:0000256" key="8">
    <source>
        <dbReference type="ARBA" id="ARBA00022884"/>
    </source>
</evidence>
<dbReference type="SMART" id="SM00360">
    <property type="entry name" value="RRM"/>
    <property type="match status" value="4"/>
</dbReference>
<feature type="domain" description="RRM" evidence="13">
    <location>
        <begin position="359"/>
        <end position="436"/>
    </location>
</feature>
<evidence type="ECO:0000256" key="12">
    <source>
        <dbReference type="SAM" id="MobiDB-lite"/>
    </source>
</evidence>
<evidence type="ECO:0000259" key="13">
    <source>
        <dbReference type="PROSITE" id="PS50102"/>
    </source>
</evidence>
<dbReference type="AlphaFoldDB" id="A0A811R1E7"/>
<evidence type="ECO:0000256" key="5">
    <source>
        <dbReference type="ARBA" id="ARBA00022581"/>
    </source>
</evidence>
<dbReference type="EMBL" id="CAJGYO010000012">
    <property type="protein sequence ID" value="CAD6263151.1"/>
    <property type="molecule type" value="Genomic_DNA"/>
</dbReference>
<dbReference type="SUPFAM" id="SSF54928">
    <property type="entry name" value="RNA-binding domain, RBD"/>
    <property type="match status" value="3"/>
</dbReference>
<gene>
    <name evidence="15" type="ORF">NCGR_LOCUS46471</name>
</gene>
<dbReference type="CDD" id="cd12381">
    <property type="entry name" value="RRM4_I_PABPs"/>
    <property type="match status" value="1"/>
</dbReference>
<protein>
    <recommendedName>
        <fullName evidence="11">Polyadenylate-binding protein</fullName>
        <shortName evidence="11">PABP</shortName>
    </recommendedName>
</protein>
<feature type="region of interest" description="Disordered" evidence="12">
    <location>
        <begin position="520"/>
        <end position="545"/>
    </location>
</feature>
<sequence>MAAQVAAAVVPNGSPGAVPAVVSPGAVGVGVGVAQPLPTTSLYVGDLEGSVSDSQLYELFSQAGQVVSVRVCRDVTSRRSLGYAYVNFSNPLDGMVAISSWGFLSILSIQGGRIRRHVGVVGLGPDQIGLAARALEVLNFALLNNKPIRVMYSNRDPSSRRSGSANIFIKNLDKTIDNKTLHETFSSFGTILSCKVAMDEAGQSKGFGFVQYEKEEAAQNAIKSLNGMLINDKPVFVGPFLRKQERDHSFDKTKFNNVFVKNLSESTTKEDLLKIFGEYGSITSAVVMIGMDGKSRCFGFINFENPDAASRAVQELNGKKINDNEWYVGRAQKKSEREMELKRTFEQSLKDAADKYQGLNLYLKNLDDSIGDDQLRELFSNFGKITSYKVMRDQNGLSKGSGFVAFSTREEASQALTEMNGKMISGKPLYVAFAQRKEDRKAMLQAQFSQMRPAVPMTPTLAPRLPMYPPMAPQQLFYGQAPPAMIPPQPGFGFQQQLVPGMRPGGPHMPNYFVPVVQQGQQGPRPGMRRGAGAQGQQPVPPFQQQILPRGRMYRYPTGRNMPEAPAMPGVAGGMIQAYDMGGFPVRDAALSPAAQIGTLTSALANANPEQQRTILGENLYPLVEQLEPNQAAKVTGMLLEMDQTEVLHLLESPDALKSKVAEAMDVLRNVAHQQNPNTPTSQLAALSLTEGIIS</sequence>
<proteinExistence type="inferred from homology"/>
<keyword evidence="7" id="KW-0810">Translation regulation</keyword>
<accession>A0A811R1E7</accession>
<reference evidence="15" key="1">
    <citation type="submission" date="2020-10" db="EMBL/GenBank/DDBJ databases">
        <authorList>
            <person name="Han B."/>
            <person name="Lu T."/>
            <person name="Zhao Q."/>
            <person name="Huang X."/>
            <person name="Zhao Y."/>
        </authorList>
    </citation>
    <scope>NUCLEOTIDE SEQUENCE</scope>
</reference>
<dbReference type="OrthoDB" id="19742at2759"/>
<evidence type="ECO:0000256" key="3">
    <source>
        <dbReference type="ARBA" id="ARBA00008557"/>
    </source>
</evidence>
<dbReference type="InterPro" id="IPR012677">
    <property type="entry name" value="Nucleotide-bd_a/b_plait_sf"/>
</dbReference>
<evidence type="ECO:0000256" key="9">
    <source>
        <dbReference type="ARBA" id="ARBA00023242"/>
    </source>
</evidence>
<dbReference type="NCBIfam" id="TIGR01628">
    <property type="entry name" value="PABP-1234"/>
    <property type="match status" value="1"/>
</dbReference>
<feature type="domain" description="RRM" evidence="13">
    <location>
        <begin position="165"/>
        <end position="237"/>
    </location>
</feature>
<dbReference type="InterPro" id="IPR006515">
    <property type="entry name" value="PABP_1234"/>
</dbReference>
<organism evidence="15 16">
    <name type="scientific">Miscanthus lutarioriparius</name>
    <dbReference type="NCBI Taxonomy" id="422564"/>
    <lineage>
        <taxon>Eukaryota</taxon>
        <taxon>Viridiplantae</taxon>
        <taxon>Streptophyta</taxon>
        <taxon>Embryophyta</taxon>
        <taxon>Tracheophyta</taxon>
        <taxon>Spermatophyta</taxon>
        <taxon>Magnoliopsida</taxon>
        <taxon>Liliopsida</taxon>
        <taxon>Poales</taxon>
        <taxon>Poaceae</taxon>
        <taxon>PACMAD clade</taxon>
        <taxon>Panicoideae</taxon>
        <taxon>Andropogonodae</taxon>
        <taxon>Andropogoneae</taxon>
        <taxon>Saccharinae</taxon>
        <taxon>Miscanthus</taxon>
    </lineage>
</organism>
<evidence type="ECO:0000256" key="2">
    <source>
        <dbReference type="ARBA" id="ARBA00004496"/>
    </source>
</evidence>
<dbReference type="Proteomes" id="UP000604825">
    <property type="component" value="Unassembled WGS sequence"/>
</dbReference>
<evidence type="ECO:0000256" key="10">
    <source>
        <dbReference type="PROSITE-ProRule" id="PRU00176"/>
    </source>
</evidence>
<keyword evidence="9" id="KW-0539">Nucleus</keyword>
<keyword evidence="4 11" id="KW-0963">Cytoplasm</keyword>
<dbReference type="CDD" id="cd12380">
    <property type="entry name" value="RRM3_I_PABPs"/>
    <property type="match status" value="1"/>
</dbReference>
<dbReference type="FunFam" id="3.30.70.330:FF:000285">
    <property type="entry name" value="Polyadenylate-binding protein"/>
    <property type="match status" value="1"/>
</dbReference>
<dbReference type="GO" id="GO:0006417">
    <property type="term" value="P:regulation of translation"/>
    <property type="evidence" value="ECO:0007669"/>
    <property type="project" value="UniProtKB-KW"/>
</dbReference>
<dbReference type="InterPro" id="IPR036053">
    <property type="entry name" value="PABP-dom"/>
</dbReference>
<dbReference type="InterPro" id="IPR002004">
    <property type="entry name" value="PABP_HYD_C"/>
</dbReference>
<dbReference type="Pfam" id="PF00658">
    <property type="entry name" value="MLLE"/>
    <property type="match status" value="1"/>
</dbReference>
<feature type="domain" description="RRM" evidence="13">
    <location>
        <begin position="40"/>
        <end position="155"/>
    </location>
</feature>
<dbReference type="GO" id="GO:0003723">
    <property type="term" value="F:RNA binding"/>
    <property type="evidence" value="ECO:0007669"/>
    <property type="project" value="UniProtKB-UniRule"/>
</dbReference>
<name>A0A811R1E7_9POAL</name>
<dbReference type="InterPro" id="IPR000504">
    <property type="entry name" value="RRM_dom"/>
</dbReference>
<dbReference type="GO" id="GO:0005634">
    <property type="term" value="C:nucleus"/>
    <property type="evidence" value="ECO:0007669"/>
    <property type="project" value="UniProtKB-SubCell"/>
</dbReference>
<dbReference type="FunFam" id="1.10.1900.10:FF:000003">
    <property type="entry name" value="Polyadenylate-binding protein"/>
    <property type="match status" value="1"/>
</dbReference>
<dbReference type="SMART" id="SM00517">
    <property type="entry name" value="PolyA"/>
    <property type="match status" value="1"/>
</dbReference>
<keyword evidence="16" id="KW-1185">Reference proteome</keyword>
<dbReference type="CDD" id="cd12379">
    <property type="entry name" value="RRM2_I_PABPs"/>
    <property type="match status" value="1"/>
</dbReference>
<evidence type="ECO:0000259" key="14">
    <source>
        <dbReference type="PROSITE" id="PS51309"/>
    </source>
</evidence>
<comment type="caution">
    <text evidence="15">The sequence shown here is derived from an EMBL/GenBank/DDBJ whole genome shotgun (WGS) entry which is preliminary data.</text>
</comment>
<dbReference type="SUPFAM" id="SSF63570">
    <property type="entry name" value="PABC (PABP) domain"/>
    <property type="match status" value="1"/>
</dbReference>